<dbReference type="RefSeq" id="WP_260762814.1">
    <property type="nucleotide sequence ID" value="NZ_CP045921.1"/>
</dbReference>
<dbReference type="KEGG" id="mama:GII36_04260"/>
<evidence type="ECO:0000313" key="1">
    <source>
        <dbReference type="EMBL" id="QHN43042.1"/>
    </source>
</evidence>
<dbReference type="AlphaFoldDB" id="A0A857MN90"/>
<proteinExistence type="predicted"/>
<accession>A0A857MN90</accession>
<reference evidence="1" key="1">
    <citation type="journal article" date="2021" name="Nat. Microbiol.">
        <title>Cocultivation of an ultrasmall environmental parasitic bacterium with lytic ability against bacteria associated with wastewater foams.</title>
        <authorList>
            <person name="Batinovic S."/>
            <person name="Rose J.J.A."/>
            <person name="Ratcliffe J."/>
            <person name="Seviour R.J."/>
            <person name="Petrovski S."/>
        </authorList>
    </citation>
    <scope>NUCLEOTIDE SEQUENCE</scope>
    <source>
        <strain evidence="1">JR1</strain>
    </source>
</reference>
<sequence length="85" mass="9782">MTFNHYAKLGRIVAELDAGWYIVRIDEPTTTKNFRGEVVSYDHYYRLYSQNGSQVPYGKFQKIDKLAGILDTPIEALPVVEQTQL</sequence>
<organism evidence="1 2">
    <name type="scientific">Candidatus Mycosynbacter amalyticus</name>
    <dbReference type="NCBI Taxonomy" id="2665156"/>
    <lineage>
        <taxon>Bacteria</taxon>
        <taxon>Candidatus Saccharimonadota</taxon>
        <taxon>Candidatus Saccharimonadota incertae sedis</taxon>
        <taxon>Candidatus Mycosynbacter</taxon>
    </lineage>
</organism>
<evidence type="ECO:0000313" key="2">
    <source>
        <dbReference type="Proteomes" id="UP001059824"/>
    </source>
</evidence>
<gene>
    <name evidence="1" type="ORF">GII36_04260</name>
</gene>
<name>A0A857MN90_9BACT</name>
<protein>
    <submittedName>
        <fullName evidence="1">Uncharacterized protein</fullName>
    </submittedName>
</protein>
<dbReference type="Proteomes" id="UP001059824">
    <property type="component" value="Chromosome"/>
</dbReference>
<keyword evidence="2" id="KW-1185">Reference proteome</keyword>
<dbReference type="EMBL" id="CP045921">
    <property type="protein sequence ID" value="QHN43042.1"/>
    <property type="molecule type" value="Genomic_DNA"/>
</dbReference>